<accession>A0A6N2MJB1</accession>
<proteinExistence type="predicted"/>
<gene>
    <name evidence="2" type="ORF">SVIM_LOCUS379667</name>
</gene>
<dbReference type="AlphaFoldDB" id="A0A6N2MJB1"/>
<sequence>MLFWKDSWLAHYGPLSRHIIGEIPVENRNSTVADMVDDRGKWKWEEFAHLIPMPIVMGIAGHIPPTQDMIADSMIWDHSPNGNFKTKTAYGLQNDRRLMDQDPIWKVIWQWKGMERIKLFMWTVAHNSIMTNDMRWRRRLTDNRCCTQCINEVETVIHALRDCPKARKIWEVFVKEEERDLFFSQSWYTWMISNLAFRKRVASSMNWPLEFGIILWYIWKERCNNVFGSSQDYNIFQVSKSMAANKGSI</sequence>
<reference evidence="2" key="1">
    <citation type="submission" date="2019-03" db="EMBL/GenBank/DDBJ databases">
        <authorList>
            <person name="Mank J."/>
            <person name="Almeida P."/>
        </authorList>
    </citation>
    <scope>NUCLEOTIDE SEQUENCE</scope>
    <source>
        <strain evidence="2">78183</strain>
    </source>
</reference>
<protein>
    <recommendedName>
        <fullName evidence="1">Reverse transcriptase zinc-binding domain-containing protein</fullName>
    </recommendedName>
</protein>
<organism evidence="2">
    <name type="scientific">Salix viminalis</name>
    <name type="common">Common osier</name>
    <name type="synonym">Basket willow</name>
    <dbReference type="NCBI Taxonomy" id="40686"/>
    <lineage>
        <taxon>Eukaryota</taxon>
        <taxon>Viridiplantae</taxon>
        <taxon>Streptophyta</taxon>
        <taxon>Embryophyta</taxon>
        <taxon>Tracheophyta</taxon>
        <taxon>Spermatophyta</taxon>
        <taxon>Magnoliopsida</taxon>
        <taxon>eudicotyledons</taxon>
        <taxon>Gunneridae</taxon>
        <taxon>Pentapetalae</taxon>
        <taxon>rosids</taxon>
        <taxon>fabids</taxon>
        <taxon>Malpighiales</taxon>
        <taxon>Salicaceae</taxon>
        <taxon>Saliceae</taxon>
        <taxon>Salix</taxon>
    </lineage>
</organism>
<evidence type="ECO:0000313" key="2">
    <source>
        <dbReference type="EMBL" id="VFU54383.1"/>
    </source>
</evidence>
<evidence type="ECO:0000259" key="1">
    <source>
        <dbReference type="Pfam" id="PF13966"/>
    </source>
</evidence>
<dbReference type="EMBL" id="CAADRP010001841">
    <property type="protein sequence ID" value="VFU54383.1"/>
    <property type="molecule type" value="Genomic_DNA"/>
</dbReference>
<dbReference type="Pfam" id="PF13966">
    <property type="entry name" value="zf-RVT"/>
    <property type="match status" value="1"/>
</dbReference>
<dbReference type="InterPro" id="IPR026960">
    <property type="entry name" value="RVT-Znf"/>
</dbReference>
<feature type="domain" description="Reverse transcriptase zinc-binding" evidence="1">
    <location>
        <begin position="84"/>
        <end position="170"/>
    </location>
</feature>
<name>A0A6N2MJB1_SALVM</name>